<evidence type="ECO:0000259" key="1">
    <source>
        <dbReference type="Pfam" id="PF04784"/>
    </source>
</evidence>
<dbReference type="PANTHER" id="PTHR46361">
    <property type="entry name" value="ELECTRON CARRIER/ PROTEIN DISULFIDE OXIDOREDUCTASE"/>
    <property type="match status" value="1"/>
</dbReference>
<dbReference type="RefSeq" id="WP_042278555.1">
    <property type="nucleotide sequence ID" value="NZ_BBML01000004.1"/>
</dbReference>
<dbReference type="STRING" id="319236.BST91_03870"/>
<feature type="domain" description="DUF547" evidence="1">
    <location>
        <begin position="91"/>
        <end position="199"/>
    </location>
</feature>
<sequence length="264" mass="30692">MKMKIYNLVAIAIFSGLMISCVSSRGITFKKQARTSNSSVPLVNEINHQQWDDLLKKHVRDEGLVDYKGFQKDSALLSEYLTYLSENEPSEKWSYEEQLAYFINLYNASTVHLIVKNYPIKSIKDVEATISPFLKKFIQIGDEKLSLADVEKGILQKMNEPRIHFAINCASYSCPKLMREAYTAKNVDSLMEQATTEFINSDKNEITSDRVRISEIFKWYKKDFLKQANSIDEYINQYSRVKIQPTTEINYLEYDWRLNEVGVN</sequence>
<name>A0A090Q4B1_9FLAO</name>
<dbReference type="PANTHER" id="PTHR46361:SF3">
    <property type="entry name" value="ELECTRON CARRIER_ PROTEIN DISULFIDE OXIDOREDUCTASE"/>
    <property type="match status" value="1"/>
</dbReference>
<dbReference type="AlphaFoldDB" id="A0A090Q4B1"/>
<evidence type="ECO:0000313" key="2">
    <source>
        <dbReference type="EMBL" id="GAK96997.1"/>
    </source>
</evidence>
<dbReference type="PROSITE" id="PS51257">
    <property type="entry name" value="PROKAR_LIPOPROTEIN"/>
    <property type="match status" value="1"/>
</dbReference>
<dbReference type="EMBL" id="BBML01000004">
    <property type="protein sequence ID" value="GAK96997.1"/>
    <property type="molecule type" value="Genomic_DNA"/>
</dbReference>
<proteinExistence type="predicted"/>
<reference evidence="2" key="1">
    <citation type="journal article" date="2014" name="Genome Announc.">
        <title>Draft Genome Sequences of Marine Flavobacterium Nonlabens Strains NR17, NR24, NR27, NR32, NR33, and Ara13.</title>
        <authorList>
            <person name="Nakanishi M."/>
            <person name="Meirelles P."/>
            <person name="Suzuki R."/>
            <person name="Takatani N."/>
            <person name="Mino S."/>
            <person name="Suda W."/>
            <person name="Oshima K."/>
            <person name="Hattori M."/>
            <person name="Ohkuma M."/>
            <person name="Hosokawa M."/>
            <person name="Miyashita K."/>
            <person name="Thompson F.L."/>
            <person name="Niwa A."/>
            <person name="Sawabe T."/>
            <person name="Sawabe T."/>
        </authorList>
    </citation>
    <scope>NUCLEOTIDE SEQUENCE [LARGE SCALE GENOMIC DNA]</scope>
    <source>
        <strain evidence="2">JCM 19294</strain>
    </source>
</reference>
<dbReference type="eggNOG" id="COG0398">
    <property type="taxonomic scope" value="Bacteria"/>
</dbReference>
<comment type="caution">
    <text evidence="2">The sequence shown here is derived from an EMBL/GenBank/DDBJ whole genome shotgun (WGS) entry which is preliminary data.</text>
</comment>
<evidence type="ECO:0000313" key="3">
    <source>
        <dbReference type="Proteomes" id="UP000029221"/>
    </source>
</evidence>
<gene>
    <name evidence="2" type="ORF">JCM19294_503</name>
</gene>
<accession>A0A090Q4B1</accession>
<dbReference type="Pfam" id="PF04784">
    <property type="entry name" value="DUF547"/>
    <property type="match status" value="1"/>
</dbReference>
<dbReference type="InterPro" id="IPR006869">
    <property type="entry name" value="DUF547"/>
</dbReference>
<keyword evidence="3" id="KW-1185">Reference proteome</keyword>
<protein>
    <submittedName>
        <fullName evidence="2">Uncharacterized protein DUF547</fullName>
    </submittedName>
</protein>
<organism evidence="2 3">
    <name type="scientific">Nonlabens tegetincola</name>
    <dbReference type="NCBI Taxonomy" id="323273"/>
    <lineage>
        <taxon>Bacteria</taxon>
        <taxon>Pseudomonadati</taxon>
        <taxon>Bacteroidota</taxon>
        <taxon>Flavobacteriia</taxon>
        <taxon>Flavobacteriales</taxon>
        <taxon>Flavobacteriaceae</taxon>
        <taxon>Nonlabens</taxon>
    </lineage>
</organism>
<dbReference type="Proteomes" id="UP000029221">
    <property type="component" value="Unassembled WGS sequence"/>
</dbReference>